<keyword evidence="4" id="KW-1185">Reference proteome</keyword>
<dbReference type="Proteomes" id="UP000241769">
    <property type="component" value="Unassembled WGS sequence"/>
</dbReference>
<dbReference type="OrthoDB" id="550575at2759"/>
<evidence type="ECO:0000256" key="1">
    <source>
        <dbReference type="SAM" id="Coils"/>
    </source>
</evidence>
<gene>
    <name evidence="3" type="ORF">PROFUN_14362</name>
</gene>
<name>A0A2P6N0D0_9EUKA</name>
<accession>A0A2P6N0D0</accession>
<evidence type="ECO:0000313" key="3">
    <source>
        <dbReference type="EMBL" id="PRP77402.1"/>
    </source>
</evidence>
<feature type="domain" description="F-box" evidence="2">
    <location>
        <begin position="274"/>
        <end position="321"/>
    </location>
</feature>
<evidence type="ECO:0000313" key="4">
    <source>
        <dbReference type="Proteomes" id="UP000241769"/>
    </source>
</evidence>
<dbReference type="Pfam" id="PF12937">
    <property type="entry name" value="F-box-like"/>
    <property type="match status" value="1"/>
</dbReference>
<comment type="caution">
    <text evidence="3">The sequence shown here is derived from an EMBL/GenBank/DDBJ whole genome shotgun (WGS) entry which is preliminary data.</text>
</comment>
<dbReference type="STRING" id="1890364.A0A2P6N0D0"/>
<sequence length="649" mass="73543">MMAAVFVLGGQTVNFEPAFVPDISRKEAQEEQNGTRPKEQCLPPLLPDAARLSSALSITECTFSQVGWAFEPERWMHEPQHNPRSFLMETFDAIHQQEQTGQSVPHFYQHDSHPALSNNALCSPEGMQHENYGNHPQMLNMNLDRFMSQATNSSPRNEPMKPFMDSRINAHTTPTNYSSRVHHDYTEQIRSMSTKVESLSQQLNAVTEERDNLRIQLRQLQNLCQEQTTVVNGIKSKFGTLEKLSSSIHSLCQDTWSSDQLSPEESSNDNSFASNPMTRLSAEMLAHIFRFISRRDLLTLAQSCRTWRDIVYNSPNLWRKLSYQDICLKFRSDNGLLISVLSRYYFQWLHEIDLGFRAQKAHLLEDAQHIHSKELQQLSKAIFDNCKTLRSLTICAARLYDATLKSICDNCKSLEVLCVESSKKTLYTDEGLSELAQLSQLHSLCLPSSEHYSDRGVSRLIKRLGSQLISLEFHFINGVNNRFTDNAVQFISKYCLKLSNISLQGHETLTSKSLEYLSSCTQIEKVNFSLSPLILSEASVARFAAATRLRIVDVSNCQMGDAVLIALADNSHESIERIHLTSNPITDAGIKRLCEKSPKLKYMNVRSCMMLTNATVGHVRRFCPDIQTVDAKGTQISEAAWDTLSCVEL</sequence>
<dbReference type="GO" id="GO:0031146">
    <property type="term" value="P:SCF-dependent proteasomal ubiquitin-dependent protein catabolic process"/>
    <property type="evidence" value="ECO:0007669"/>
    <property type="project" value="TreeGrafter"/>
</dbReference>
<dbReference type="PROSITE" id="PS50181">
    <property type="entry name" value="FBOX"/>
    <property type="match status" value="1"/>
</dbReference>
<dbReference type="EMBL" id="MDYQ01000266">
    <property type="protein sequence ID" value="PRP77402.1"/>
    <property type="molecule type" value="Genomic_DNA"/>
</dbReference>
<organism evidence="3 4">
    <name type="scientific">Planoprotostelium fungivorum</name>
    <dbReference type="NCBI Taxonomy" id="1890364"/>
    <lineage>
        <taxon>Eukaryota</taxon>
        <taxon>Amoebozoa</taxon>
        <taxon>Evosea</taxon>
        <taxon>Variosea</taxon>
        <taxon>Cavosteliida</taxon>
        <taxon>Cavosteliaceae</taxon>
        <taxon>Planoprotostelium</taxon>
    </lineage>
</organism>
<dbReference type="PANTHER" id="PTHR13318:SF105">
    <property type="entry name" value="F-BOX_LRR-REPEAT PROTEIN 3"/>
    <property type="match status" value="1"/>
</dbReference>
<dbReference type="InterPro" id="IPR001611">
    <property type="entry name" value="Leu-rich_rpt"/>
</dbReference>
<dbReference type="Pfam" id="PF13516">
    <property type="entry name" value="LRR_6"/>
    <property type="match status" value="1"/>
</dbReference>
<evidence type="ECO:0000259" key="2">
    <source>
        <dbReference type="PROSITE" id="PS50181"/>
    </source>
</evidence>
<dbReference type="SMART" id="SM00367">
    <property type="entry name" value="LRR_CC"/>
    <property type="match status" value="5"/>
</dbReference>
<dbReference type="Gene3D" id="3.80.10.10">
    <property type="entry name" value="Ribonuclease Inhibitor"/>
    <property type="match status" value="2"/>
</dbReference>
<dbReference type="InterPro" id="IPR001810">
    <property type="entry name" value="F-box_dom"/>
</dbReference>
<dbReference type="PANTHER" id="PTHR13318">
    <property type="entry name" value="PARTNER OF PAIRED, ISOFORM B-RELATED"/>
    <property type="match status" value="1"/>
</dbReference>
<feature type="coiled-coil region" evidence="1">
    <location>
        <begin position="189"/>
        <end position="230"/>
    </location>
</feature>
<dbReference type="AlphaFoldDB" id="A0A2P6N0D0"/>
<reference evidence="3 4" key="1">
    <citation type="journal article" date="2018" name="Genome Biol. Evol.">
        <title>Multiple Roots of Fruiting Body Formation in Amoebozoa.</title>
        <authorList>
            <person name="Hillmann F."/>
            <person name="Forbes G."/>
            <person name="Novohradska S."/>
            <person name="Ferling I."/>
            <person name="Riege K."/>
            <person name="Groth M."/>
            <person name="Westermann M."/>
            <person name="Marz M."/>
            <person name="Spaller T."/>
            <person name="Winckler T."/>
            <person name="Schaap P."/>
            <person name="Glockner G."/>
        </authorList>
    </citation>
    <scope>NUCLEOTIDE SEQUENCE [LARGE SCALE GENOMIC DNA]</scope>
    <source>
        <strain evidence="3 4">Jena</strain>
    </source>
</reference>
<dbReference type="GO" id="GO:0019005">
    <property type="term" value="C:SCF ubiquitin ligase complex"/>
    <property type="evidence" value="ECO:0007669"/>
    <property type="project" value="TreeGrafter"/>
</dbReference>
<dbReference type="SUPFAM" id="SSF52047">
    <property type="entry name" value="RNI-like"/>
    <property type="match status" value="1"/>
</dbReference>
<dbReference type="InParanoid" id="A0A2P6N0D0"/>
<dbReference type="InterPro" id="IPR006553">
    <property type="entry name" value="Leu-rich_rpt_Cys-con_subtyp"/>
</dbReference>
<keyword evidence="1" id="KW-0175">Coiled coil</keyword>
<protein>
    <submittedName>
        <fullName evidence="3">F-box/LRR-repeat protein 20-like isoform 2</fullName>
    </submittedName>
</protein>
<dbReference type="InterPro" id="IPR032675">
    <property type="entry name" value="LRR_dom_sf"/>
</dbReference>
<proteinExistence type="predicted"/>